<reference evidence="2" key="2">
    <citation type="submission" date="2020-05" db="UniProtKB">
        <authorList>
            <consortium name="EnsemblMetazoa"/>
        </authorList>
    </citation>
    <scope>IDENTIFICATION</scope>
</reference>
<gene>
    <name evidence="1" type="ORF">ZHAS_00017367</name>
</gene>
<accession>A0A084WGB3</accession>
<name>A0A084WGB3_ANOSI</name>
<dbReference type="EMBL" id="KE525344">
    <property type="protein sequence ID" value="KFB49257.1"/>
    <property type="molecule type" value="Genomic_DNA"/>
</dbReference>
<dbReference type="EMBL" id="ATLV01023505">
    <property type="status" value="NOT_ANNOTATED_CDS"/>
    <property type="molecule type" value="Genomic_DNA"/>
</dbReference>
<sequence>MGTPEAGSGTKETETDWITFTTLPKKTKTLTDDEVAFLHWVCCGMSDPEATVTIFIRSACRGSVPVSTSAEAQNVFL</sequence>
<dbReference type="Proteomes" id="UP000030765">
    <property type="component" value="Unassembled WGS sequence"/>
</dbReference>
<reference evidence="1 3" key="1">
    <citation type="journal article" date="2014" name="BMC Genomics">
        <title>Genome sequence of Anopheles sinensis provides insight into genetics basis of mosquito competence for malaria parasites.</title>
        <authorList>
            <person name="Zhou D."/>
            <person name="Zhang D."/>
            <person name="Ding G."/>
            <person name="Shi L."/>
            <person name="Hou Q."/>
            <person name="Ye Y."/>
            <person name="Xu Y."/>
            <person name="Zhou H."/>
            <person name="Xiong C."/>
            <person name="Li S."/>
            <person name="Yu J."/>
            <person name="Hong S."/>
            <person name="Yu X."/>
            <person name="Zou P."/>
            <person name="Chen C."/>
            <person name="Chang X."/>
            <person name="Wang W."/>
            <person name="Lv Y."/>
            <person name="Sun Y."/>
            <person name="Ma L."/>
            <person name="Shen B."/>
            <person name="Zhu C."/>
        </authorList>
    </citation>
    <scope>NUCLEOTIDE SEQUENCE [LARGE SCALE GENOMIC DNA]</scope>
</reference>
<dbReference type="EnsemblMetazoa" id="ASIC017367-RA">
    <property type="protein sequence ID" value="ASIC017367-PA"/>
    <property type="gene ID" value="ASIC017367"/>
</dbReference>
<protein>
    <submittedName>
        <fullName evidence="1 2">Uncharacterized protein</fullName>
    </submittedName>
</protein>
<dbReference type="VEuPathDB" id="VectorBase:ASIC017367"/>
<keyword evidence="3" id="KW-1185">Reference proteome</keyword>
<dbReference type="AlphaFoldDB" id="A0A084WGB3"/>
<evidence type="ECO:0000313" key="1">
    <source>
        <dbReference type="EMBL" id="KFB49257.1"/>
    </source>
</evidence>
<organism evidence="1">
    <name type="scientific">Anopheles sinensis</name>
    <name type="common">Mosquito</name>
    <dbReference type="NCBI Taxonomy" id="74873"/>
    <lineage>
        <taxon>Eukaryota</taxon>
        <taxon>Metazoa</taxon>
        <taxon>Ecdysozoa</taxon>
        <taxon>Arthropoda</taxon>
        <taxon>Hexapoda</taxon>
        <taxon>Insecta</taxon>
        <taxon>Pterygota</taxon>
        <taxon>Neoptera</taxon>
        <taxon>Endopterygota</taxon>
        <taxon>Diptera</taxon>
        <taxon>Nematocera</taxon>
        <taxon>Culicoidea</taxon>
        <taxon>Culicidae</taxon>
        <taxon>Anophelinae</taxon>
        <taxon>Anopheles</taxon>
    </lineage>
</organism>
<evidence type="ECO:0000313" key="3">
    <source>
        <dbReference type="Proteomes" id="UP000030765"/>
    </source>
</evidence>
<evidence type="ECO:0000313" key="2">
    <source>
        <dbReference type="EnsemblMetazoa" id="ASIC017367-PA"/>
    </source>
</evidence>
<proteinExistence type="predicted"/>